<evidence type="ECO:0000313" key="1">
    <source>
        <dbReference type="EMBL" id="MBE6266260.1"/>
    </source>
</evidence>
<protein>
    <submittedName>
        <fullName evidence="1">Uncharacterized protein</fullName>
    </submittedName>
</protein>
<organism evidence="1 2">
    <name type="scientific">Xylanibacter ruminicola</name>
    <name type="common">Prevotella ruminicola</name>
    <dbReference type="NCBI Taxonomy" id="839"/>
    <lineage>
        <taxon>Bacteria</taxon>
        <taxon>Pseudomonadati</taxon>
        <taxon>Bacteroidota</taxon>
        <taxon>Bacteroidia</taxon>
        <taxon>Bacteroidales</taxon>
        <taxon>Prevotellaceae</taxon>
        <taxon>Xylanibacter</taxon>
    </lineage>
</organism>
<dbReference type="Proteomes" id="UP000763088">
    <property type="component" value="Unassembled WGS sequence"/>
</dbReference>
<comment type="caution">
    <text evidence="1">The sequence shown here is derived from an EMBL/GenBank/DDBJ whole genome shotgun (WGS) entry which is preliminary data.</text>
</comment>
<sequence>MTIGTPLWDDFVKKLKEVKTTVEDMGFMPKYVPNESDYESMSAVEREMTERIFRDYYCCYAKMSTEIVHNNMIVVVDKVNEEVRNLYYNNFVNLNLILNKIGDDFLKYTINMSELCNIKKIKATYLDLLVKYGITHPSNAERYEEFLCRIGLEYIYCVNLLTDSFDSRVFNEAQKKEIKRRILYSADLLMDEFGKMPTVIDLENDFKEKVESLRNEIGSYHLPKDFAEHFTAPFRGIGTGNIDYYKQLEDSLTDRAKKRSVLEYAKIAHLIYNSDKMSRLKPNSFTNWYKYFCQIVGCEHNPDYKPAKLKDTKGLEKEFYYLTK</sequence>
<gene>
    <name evidence="1" type="ORF">E7102_07310</name>
</gene>
<accession>A0A928BUL7</accession>
<reference evidence="1" key="1">
    <citation type="submission" date="2019-04" db="EMBL/GenBank/DDBJ databases">
        <title>Evolution of Biomass-Degrading Anaerobic Consortia Revealed by Metagenomics.</title>
        <authorList>
            <person name="Peng X."/>
        </authorList>
    </citation>
    <scope>NUCLEOTIDE SEQUENCE</scope>
    <source>
        <strain evidence="1">SIG141</strain>
    </source>
</reference>
<evidence type="ECO:0000313" key="2">
    <source>
        <dbReference type="Proteomes" id="UP000763088"/>
    </source>
</evidence>
<dbReference type="AlphaFoldDB" id="A0A928BUL7"/>
<name>A0A928BUL7_XYLRU</name>
<dbReference type="EMBL" id="SUYD01000008">
    <property type="protein sequence ID" value="MBE6266260.1"/>
    <property type="molecule type" value="Genomic_DNA"/>
</dbReference>
<proteinExistence type="predicted"/>